<evidence type="ECO:0000256" key="1">
    <source>
        <dbReference type="ARBA" id="ARBA00004651"/>
    </source>
</evidence>
<evidence type="ECO:0000256" key="2">
    <source>
        <dbReference type="ARBA" id="ARBA00022475"/>
    </source>
</evidence>
<feature type="transmembrane region" description="Helical" evidence="6">
    <location>
        <begin position="175"/>
        <end position="193"/>
    </location>
</feature>
<keyword evidence="2" id="KW-1003">Cell membrane</keyword>
<dbReference type="InterPro" id="IPR020846">
    <property type="entry name" value="MFS_dom"/>
</dbReference>
<reference evidence="8 9" key="1">
    <citation type="submission" date="2016-08" db="EMBL/GenBank/DDBJ databases">
        <authorList>
            <person name="Seilhamer J.J."/>
        </authorList>
    </citation>
    <scope>NUCLEOTIDE SEQUENCE [LARGE SCALE GENOMIC DNA]</scope>
    <source>
        <strain evidence="8 9">P1-7</strain>
    </source>
</reference>
<dbReference type="Proteomes" id="UP000199205">
    <property type="component" value="Unassembled WGS sequence"/>
</dbReference>
<sequence>MMIALHRLPDSLAPLTVPKLRRLLLAQIPSDLADWLDFVALSALVAFQWQLGPLAVASLTLALALPYVVLAPAVGVLVDRADQRMLLVASNVIRAISTAAFVLAPNLVVLLVCVVIKSSADALFTPAKQAAIPLLATRDRLFAANSLSHVINQLTKIVGPALGGILTVFLDLQQIFLVNAGLSLIAALVLFGLPGGLRTDRSGTTKGKFGQEFADGLRHIRRKPVLATAIVAMALGYFLIFLYDGLIALLVKEIGLSSALLGASVASAGAGGVIGALLLGQFFGHRDPIQLMIGSGIFGGLLIALMGHVGRGDIEISAVSFCVLLFATGLASAGFFVPYRVVLQKETPLELLGRVAAVGEGLSAMAMMTAPPLGAALAEYAGISAPYLISGYATAFLACWLIIVRRRIGTKGKDADAN</sequence>
<dbReference type="Gene3D" id="1.20.1250.20">
    <property type="entry name" value="MFS general substrate transporter like domains"/>
    <property type="match status" value="1"/>
</dbReference>
<dbReference type="AlphaFoldDB" id="A0A1C3WMT0"/>
<dbReference type="EMBL" id="FMAF01000013">
    <property type="protein sequence ID" value="SCB41186.1"/>
    <property type="molecule type" value="Genomic_DNA"/>
</dbReference>
<gene>
    <name evidence="8" type="ORF">GA0061101_113125</name>
</gene>
<dbReference type="PANTHER" id="PTHR23513">
    <property type="entry name" value="INTEGRAL MEMBRANE EFFLUX PROTEIN-RELATED"/>
    <property type="match status" value="1"/>
</dbReference>
<feature type="transmembrane region" description="Helical" evidence="6">
    <location>
        <begin position="225"/>
        <end position="250"/>
    </location>
</feature>
<proteinExistence type="predicted"/>
<comment type="subcellular location">
    <subcellularLocation>
        <location evidence="1">Cell membrane</location>
        <topology evidence="1">Multi-pass membrane protein</topology>
    </subcellularLocation>
</comment>
<feature type="transmembrane region" description="Helical" evidence="6">
    <location>
        <begin position="316"/>
        <end position="339"/>
    </location>
</feature>
<dbReference type="GO" id="GO:0005886">
    <property type="term" value="C:plasma membrane"/>
    <property type="evidence" value="ECO:0007669"/>
    <property type="project" value="UniProtKB-SubCell"/>
</dbReference>
<evidence type="ECO:0000259" key="7">
    <source>
        <dbReference type="PROSITE" id="PS50850"/>
    </source>
</evidence>
<feature type="transmembrane region" description="Helical" evidence="6">
    <location>
        <begin position="99"/>
        <end position="120"/>
    </location>
</feature>
<evidence type="ECO:0000256" key="4">
    <source>
        <dbReference type="ARBA" id="ARBA00022989"/>
    </source>
</evidence>
<dbReference type="OrthoDB" id="9809918at2"/>
<dbReference type="GO" id="GO:0022857">
    <property type="term" value="F:transmembrane transporter activity"/>
    <property type="evidence" value="ECO:0007669"/>
    <property type="project" value="InterPro"/>
</dbReference>
<dbReference type="PANTHER" id="PTHR23513:SF6">
    <property type="entry name" value="MAJOR FACILITATOR SUPERFAMILY ASSOCIATED DOMAIN-CONTAINING PROTEIN"/>
    <property type="match status" value="1"/>
</dbReference>
<keyword evidence="5 6" id="KW-0472">Membrane</keyword>
<feature type="transmembrane region" description="Helical" evidence="6">
    <location>
        <begin position="385"/>
        <end position="404"/>
    </location>
</feature>
<dbReference type="SUPFAM" id="SSF103473">
    <property type="entry name" value="MFS general substrate transporter"/>
    <property type="match status" value="1"/>
</dbReference>
<evidence type="ECO:0000256" key="6">
    <source>
        <dbReference type="SAM" id="Phobius"/>
    </source>
</evidence>
<feature type="transmembrane region" description="Helical" evidence="6">
    <location>
        <begin position="291"/>
        <end position="310"/>
    </location>
</feature>
<feature type="transmembrane region" description="Helical" evidence="6">
    <location>
        <begin position="55"/>
        <end position="78"/>
    </location>
</feature>
<name>A0A1C3WMT0_9HYPH</name>
<accession>A0A1C3WMT0</accession>
<evidence type="ECO:0000256" key="3">
    <source>
        <dbReference type="ARBA" id="ARBA00022692"/>
    </source>
</evidence>
<organism evidence="8 9">
    <name type="scientific">Rhizobium lusitanum</name>
    <dbReference type="NCBI Taxonomy" id="293958"/>
    <lineage>
        <taxon>Bacteria</taxon>
        <taxon>Pseudomonadati</taxon>
        <taxon>Pseudomonadota</taxon>
        <taxon>Alphaproteobacteria</taxon>
        <taxon>Hyphomicrobiales</taxon>
        <taxon>Rhizobiaceae</taxon>
        <taxon>Rhizobium/Agrobacterium group</taxon>
        <taxon>Rhizobium</taxon>
    </lineage>
</organism>
<dbReference type="PROSITE" id="PS50850">
    <property type="entry name" value="MFS"/>
    <property type="match status" value="1"/>
</dbReference>
<feature type="domain" description="Major facilitator superfamily (MFS) profile" evidence="7">
    <location>
        <begin position="1"/>
        <end position="408"/>
    </location>
</feature>
<keyword evidence="4 6" id="KW-1133">Transmembrane helix</keyword>
<dbReference type="InterPro" id="IPR036259">
    <property type="entry name" value="MFS_trans_sf"/>
</dbReference>
<evidence type="ECO:0000256" key="5">
    <source>
        <dbReference type="ARBA" id="ARBA00023136"/>
    </source>
</evidence>
<dbReference type="CDD" id="cd06173">
    <property type="entry name" value="MFS_MefA_like"/>
    <property type="match status" value="1"/>
</dbReference>
<protein>
    <submittedName>
        <fullName evidence="8">Predicted arabinose efflux permease, MFS family</fullName>
    </submittedName>
</protein>
<dbReference type="Pfam" id="PF07690">
    <property type="entry name" value="MFS_1"/>
    <property type="match status" value="1"/>
</dbReference>
<dbReference type="RefSeq" id="WP_092575125.1">
    <property type="nucleotide sequence ID" value="NZ_FMAF01000013.1"/>
</dbReference>
<feature type="transmembrane region" description="Helical" evidence="6">
    <location>
        <begin position="256"/>
        <end position="279"/>
    </location>
</feature>
<evidence type="ECO:0000313" key="9">
    <source>
        <dbReference type="Proteomes" id="UP000199205"/>
    </source>
</evidence>
<dbReference type="InterPro" id="IPR011701">
    <property type="entry name" value="MFS"/>
</dbReference>
<keyword evidence="3 6" id="KW-0812">Transmembrane</keyword>
<evidence type="ECO:0000313" key="8">
    <source>
        <dbReference type="EMBL" id="SCB41186.1"/>
    </source>
</evidence>